<evidence type="ECO:0000259" key="16">
    <source>
        <dbReference type="Pfam" id="PF12781"/>
    </source>
</evidence>
<evidence type="ECO:0000256" key="7">
    <source>
        <dbReference type="ARBA" id="ARBA00023017"/>
    </source>
</evidence>
<dbReference type="VEuPathDB" id="ToxoDB:ETH2_0651500"/>
<dbReference type="Pfam" id="PF12780">
    <property type="entry name" value="AAA_8"/>
    <property type="match status" value="1"/>
</dbReference>
<evidence type="ECO:0000256" key="9">
    <source>
        <dbReference type="ARBA" id="ARBA00023069"/>
    </source>
</evidence>
<evidence type="ECO:0000256" key="12">
    <source>
        <dbReference type="ARBA" id="ARBA00023273"/>
    </source>
</evidence>
<keyword evidence="3" id="KW-0493">Microtubule</keyword>
<proteinExistence type="predicted"/>
<keyword evidence="4" id="KW-0677">Repeat</keyword>
<evidence type="ECO:0000313" key="19">
    <source>
        <dbReference type="EMBL" id="CDJ42180.1"/>
    </source>
</evidence>
<feature type="coiled-coil region" evidence="13">
    <location>
        <begin position="926"/>
        <end position="963"/>
    </location>
</feature>
<evidence type="ECO:0000256" key="4">
    <source>
        <dbReference type="ARBA" id="ARBA00022737"/>
    </source>
</evidence>
<dbReference type="Gene3D" id="3.40.50.300">
    <property type="entry name" value="P-loop containing nucleotide triphosphate hydrolases"/>
    <property type="match status" value="3"/>
</dbReference>
<keyword evidence="6" id="KW-0067">ATP-binding</keyword>
<evidence type="ECO:0000256" key="13">
    <source>
        <dbReference type="SAM" id="Coils"/>
    </source>
</evidence>
<keyword evidence="8 13" id="KW-0175">Coiled coil</keyword>
<dbReference type="GeneID" id="25253824"/>
<dbReference type="FunFam" id="3.40.50.300:FF:000049">
    <property type="entry name" value="Dynein, axonemal, heavy chain 5"/>
    <property type="match status" value="1"/>
</dbReference>
<evidence type="ECO:0000259" key="15">
    <source>
        <dbReference type="Pfam" id="PF12780"/>
    </source>
</evidence>
<sequence length="1601" mass="181022">MPASITGPEFPRVKKCVVNPKSLDGSELYGGFSTTTREWTDGVFSALLRTCCNEVQLQSRCSRWVVLDGPVDTTWVESMNSLLDDSKTLTLTNGDRIELHPQVSLLFEVENLSAASPSTVSRVGILFMDPAMLGWAPYVDAWIAKQYGVDESAQYLRSLFDKYLPKLQQAVHECEQVVKLSKVGAVLSLCRLFEIVACQPTVNVKSHGSQPLLEKIFLFALVWTVGAAMTSSSRSHIDSTIRQISNSFPPSHTVYDYALSVEKGEWTLWEDRVPSPYRPLDGMPFHRIFVPTADIVCHAFLLGGLMRHKVHSLVVGSRGCGKTSCILKAVLNDLPDSVYTTTTLTFSSQTSSREAQEGFENKLEKRVKGKWGPPGKRTLVCFIDDLDMPRPDQFGSQPPLELLRHFIDYGSWYDRSRQSLKVVLDMQVIAAMRSSEGGRSTIAPRLLSRFNTIAFLEPSLPRLNRIYQTLVLHKFSDFKEDVRSAAENIAAATVALHQAVRQSFRPKPEKPHYLFSMRDTSKVVHGLYQADHRCIEDRDALLKLWYGLSGQATNNRYHECQRVYQDRLASVEDVDHFIEVLENVLEKTFQIRTKDLTKDRGVLFSHLRAEQSGALALGGYEEVQDRQALRASLQVKLKEINATSKTGTLHLVLFREAVEHCCRIHRVLCMPRGHMLLVGVGGSGRQSLAMLATKLLNFSLWQVRVAKNFTICEFKEDLKQQILKAGIDGSRTSILLTDKELKTDAFSDCLNSLLAAGHVPGMLDSEGVGMLVKDLHAAAEAAKVSVQPDAIVEFFLSRVKENIRVLLCVSPIGSKLRDYCRMFPAFINETTIDWFFTWPQDALEEVAATFLENADMDGATCEAVAKASSCVHMDAISEAEAFWREAKRTSYITPTKFLRLVSGYRCLLKEKRDGVHEKMNKLSTGLGKLVEARHQVEAMNEELEAKKEDVAKKQRECDELMVVIVEKRTLADEQMKQVEADSARIQTEEVETKLLSEEARRDLAKAMPALEAAIDALEKLDKKSVAEVKAYTKPPELVVKTMAAVMTVMEKPPSWSQAKVELNDPSFLTRVKNFDKDSITNATLKKIEKFTKDPSFAPPNVQKVSRAAGALCLWVHAMQMYAEVYRDVEPKRLKLRLAEEELEKKQTDLRLARGRSAQQHACARHQLRARAKCRNYVEVWEFLCRLEDIQKRLEELNKQYDESLRNKGELNNSAEELRVKLERAESLITGLADERDRWELSLESHRDKLDNIPGDALLGAAFMSYAGPFTSPYRSHLVSLKGSCKPATNRFSRFPVHKIAEKKTRFERKAEEMLLRHGLLADRTLQVKELWMRKLQDSNIPCSADFDFTDFLVTAVEVRQWQLDGLPTDPFSAENGALITKASKWPLIIDPQSQANRWIRKLKSPDIMVVDPESKSLMRVLHLSVQTGHSVLLERLQTQIDPSLEPIITKNVVDVNGNHFVRIGDQFVPYNDKFSLWMTTKIGNPQFPPEIEAEVTLINFVIMQDGLTEQLLGIVVMKEEPSLEAHKHALVLKLAEGRKRLQDIEDQILKLLTAARGYLLDDMELIRVLQDSKRVAGDVTSQIEVSERTMKKIDQAREAYR</sequence>
<evidence type="ECO:0000256" key="5">
    <source>
        <dbReference type="ARBA" id="ARBA00022741"/>
    </source>
</evidence>
<dbReference type="InterPro" id="IPR024743">
    <property type="entry name" value="Dynein_HC_stalk"/>
</dbReference>
<dbReference type="Gene3D" id="1.20.920.20">
    <property type="match status" value="1"/>
</dbReference>
<keyword evidence="10" id="KW-0505">Motor protein</keyword>
<evidence type="ECO:0000313" key="20">
    <source>
        <dbReference type="Proteomes" id="UP000030747"/>
    </source>
</evidence>
<evidence type="ECO:0000256" key="8">
    <source>
        <dbReference type="ARBA" id="ARBA00023054"/>
    </source>
</evidence>
<evidence type="ECO:0000256" key="3">
    <source>
        <dbReference type="ARBA" id="ARBA00022701"/>
    </source>
</evidence>
<dbReference type="InterPro" id="IPR027417">
    <property type="entry name" value="P-loop_NTPase"/>
</dbReference>
<keyword evidence="7" id="KW-0243">Dynein</keyword>
<dbReference type="GO" id="GO:0005930">
    <property type="term" value="C:axoneme"/>
    <property type="evidence" value="ECO:0007669"/>
    <property type="project" value="UniProtKB-SubCell"/>
</dbReference>
<feature type="coiled-coil region" evidence="13">
    <location>
        <begin position="1179"/>
        <end position="1234"/>
    </location>
</feature>
<gene>
    <name evidence="19" type="ORF">ETH_00023560</name>
</gene>
<keyword evidence="12" id="KW-0966">Cell projection</keyword>
<dbReference type="Pfam" id="PF22597">
    <property type="entry name" value="DYN_lid"/>
    <property type="match status" value="1"/>
</dbReference>
<feature type="domain" description="Dynein heavy chain ATP-binding dynein motor region" evidence="16">
    <location>
        <begin position="1359"/>
        <end position="1578"/>
    </location>
</feature>
<dbReference type="Pfam" id="PF12775">
    <property type="entry name" value="AAA_7"/>
    <property type="match status" value="1"/>
</dbReference>
<dbReference type="InterPro" id="IPR054354">
    <property type="entry name" value="DYNC2H1-like_lid"/>
</dbReference>
<dbReference type="OMA" id="MNIASIW"/>
<keyword evidence="11" id="KW-0206">Cytoskeleton</keyword>
<dbReference type="Pfam" id="PF17852">
    <property type="entry name" value="Dynein_AAA_lid"/>
    <property type="match status" value="1"/>
</dbReference>
<keyword evidence="9" id="KW-0969">Cilium</keyword>
<evidence type="ECO:0000256" key="2">
    <source>
        <dbReference type="ARBA" id="ARBA00022490"/>
    </source>
</evidence>
<feature type="domain" description="Dynein heavy chain AAA 5 extension" evidence="17">
    <location>
        <begin position="156"/>
        <end position="271"/>
    </location>
</feature>
<dbReference type="GO" id="GO:0051959">
    <property type="term" value="F:dynein light intermediate chain binding"/>
    <property type="evidence" value="ECO:0007669"/>
    <property type="project" value="InterPro"/>
</dbReference>
<reference evidence="19" key="1">
    <citation type="submission" date="2013-10" db="EMBL/GenBank/DDBJ databases">
        <title>Genomic analysis of the causative agents of coccidiosis in chickens.</title>
        <authorList>
            <person name="Reid A.J."/>
            <person name="Blake D."/>
            <person name="Billington K."/>
            <person name="Browne H."/>
            <person name="Dunn M."/>
            <person name="Hung S."/>
            <person name="Kawahara F."/>
            <person name="Miranda-Saavedra D."/>
            <person name="Mourier T."/>
            <person name="Nagra H."/>
            <person name="Otto T.D."/>
            <person name="Rawlings N."/>
            <person name="Sanchez A."/>
            <person name="Sanders M."/>
            <person name="Subramaniam C."/>
            <person name="Tay Y."/>
            <person name="Dear P."/>
            <person name="Doerig C."/>
            <person name="Gruber A."/>
            <person name="Parkinson J."/>
            <person name="Shirley M."/>
            <person name="Wan K.L."/>
            <person name="Berriman M."/>
            <person name="Tomley F."/>
            <person name="Pain A."/>
        </authorList>
    </citation>
    <scope>NUCLEOTIDE SEQUENCE [LARGE SCALE GENOMIC DNA]</scope>
    <source>
        <strain evidence="19">Houghton</strain>
    </source>
</reference>
<evidence type="ECO:0000256" key="10">
    <source>
        <dbReference type="ARBA" id="ARBA00023175"/>
    </source>
</evidence>
<dbReference type="GO" id="GO:0030286">
    <property type="term" value="C:dynein complex"/>
    <property type="evidence" value="ECO:0007669"/>
    <property type="project" value="UniProtKB-KW"/>
</dbReference>
<dbReference type="Pfam" id="PF12781">
    <property type="entry name" value="AAA_9"/>
    <property type="match status" value="1"/>
</dbReference>
<dbReference type="VEuPathDB" id="ToxoDB:ETH_00023560"/>
<comment type="subcellular location">
    <subcellularLocation>
        <location evidence="1">Cytoplasm</location>
        <location evidence="1">Cytoskeleton</location>
        <location evidence="1">Cilium axoneme</location>
    </subcellularLocation>
</comment>
<dbReference type="Gene3D" id="1.20.920.30">
    <property type="match status" value="1"/>
</dbReference>
<feature type="domain" description="Dynein heavy chain AAA module D4" evidence="15">
    <location>
        <begin position="649"/>
        <end position="906"/>
    </location>
</feature>
<keyword evidence="20" id="KW-1185">Reference proteome</keyword>
<feature type="domain" description="Dynein 2 heavy chain 1 cytoplasmic ATPase lid" evidence="18">
    <location>
        <begin position="475"/>
        <end position="572"/>
    </location>
</feature>
<evidence type="ECO:0000256" key="11">
    <source>
        <dbReference type="ARBA" id="ARBA00023212"/>
    </source>
</evidence>
<evidence type="ECO:0000259" key="14">
    <source>
        <dbReference type="Pfam" id="PF12777"/>
    </source>
</evidence>
<reference evidence="19" key="2">
    <citation type="submission" date="2013-10" db="EMBL/GenBank/DDBJ databases">
        <authorList>
            <person name="Aslett M."/>
        </authorList>
    </citation>
    <scope>NUCLEOTIDE SEQUENCE [LARGE SCALE GENOMIC DNA]</scope>
    <source>
        <strain evidence="19">Houghton</strain>
    </source>
</reference>
<protein>
    <submittedName>
        <fullName evidence="19">GF18580, related, related</fullName>
    </submittedName>
</protein>
<dbReference type="InterPro" id="IPR026983">
    <property type="entry name" value="DHC"/>
</dbReference>
<dbReference type="PANTHER" id="PTHR22878">
    <property type="entry name" value="DYNEIN HEAVY CHAIN 6, AXONEMAL-LIKE-RELATED"/>
    <property type="match status" value="1"/>
</dbReference>
<dbReference type="EMBL" id="HG675698">
    <property type="protein sequence ID" value="CDJ42180.1"/>
    <property type="molecule type" value="Genomic_DNA"/>
</dbReference>
<dbReference type="RefSeq" id="XP_013232930.1">
    <property type="nucleotide sequence ID" value="XM_013377476.1"/>
</dbReference>
<dbReference type="GO" id="GO:0007018">
    <property type="term" value="P:microtubule-based movement"/>
    <property type="evidence" value="ECO:0007669"/>
    <property type="project" value="InterPro"/>
</dbReference>
<evidence type="ECO:0000259" key="18">
    <source>
        <dbReference type="Pfam" id="PF22597"/>
    </source>
</evidence>
<keyword evidence="2" id="KW-0963">Cytoplasm</keyword>
<evidence type="ECO:0000256" key="6">
    <source>
        <dbReference type="ARBA" id="ARBA00022840"/>
    </source>
</evidence>
<dbReference type="SUPFAM" id="SSF52540">
    <property type="entry name" value="P-loop containing nucleoside triphosphate hydrolases"/>
    <property type="match status" value="2"/>
</dbReference>
<dbReference type="Proteomes" id="UP000030747">
    <property type="component" value="Unassembled WGS sequence"/>
</dbReference>
<organism evidence="19 20">
    <name type="scientific">Eimeria tenella</name>
    <name type="common">Coccidian parasite</name>
    <dbReference type="NCBI Taxonomy" id="5802"/>
    <lineage>
        <taxon>Eukaryota</taxon>
        <taxon>Sar</taxon>
        <taxon>Alveolata</taxon>
        <taxon>Apicomplexa</taxon>
        <taxon>Conoidasida</taxon>
        <taxon>Coccidia</taxon>
        <taxon>Eucoccidiorida</taxon>
        <taxon>Eimeriorina</taxon>
        <taxon>Eimeriidae</taxon>
        <taxon>Eimeria</taxon>
    </lineage>
</organism>
<dbReference type="Pfam" id="PF12777">
    <property type="entry name" value="MT"/>
    <property type="match status" value="2"/>
</dbReference>
<dbReference type="InterPro" id="IPR024317">
    <property type="entry name" value="Dynein_heavy_chain_D4_dom"/>
</dbReference>
<feature type="domain" description="Dynein heavy chain coiled coil stalk" evidence="14">
    <location>
        <begin position="1186"/>
        <end position="1278"/>
    </location>
</feature>
<dbReference type="GO" id="GO:0005874">
    <property type="term" value="C:microtubule"/>
    <property type="evidence" value="ECO:0007669"/>
    <property type="project" value="UniProtKB-KW"/>
</dbReference>
<name>U6L333_EIMTE</name>
<keyword evidence="5" id="KW-0547">Nucleotide-binding</keyword>
<dbReference type="GO" id="GO:0045505">
    <property type="term" value="F:dynein intermediate chain binding"/>
    <property type="evidence" value="ECO:0007669"/>
    <property type="project" value="InterPro"/>
</dbReference>
<feature type="domain" description="Dynein heavy chain coiled coil stalk" evidence="14">
    <location>
        <begin position="921"/>
        <end position="1155"/>
    </location>
</feature>
<dbReference type="InterPro" id="IPR035706">
    <property type="entry name" value="AAA_9"/>
</dbReference>
<dbReference type="GO" id="GO:0005524">
    <property type="term" value="F:ATP binding"/>
    <property type="evidence" value="ECO:0007669"/>
    <property type="project" value="UniProtKB-KW"/>
</dbReference>
<dbReference type="Gene3D" id="6.10.140.1060">
    <property type="match status" value="1"/>
</dbReference>
<evidence type="ECO:0000259" key="17">
    <source>
        <dbReference type="Pfam" id="PF17852"/>
    </source>
</evidence>
<evidence type="ECO:0000256" key="1">
    <source>
        <dbReference type="ARBA" id="ARBA00004430"/>
    </source>
</evidence>
<accession>U6L333</accession>
<dbReference type="OrthoDB" id="424516at2759"/>
<dbReference type="Gene3D" id="1.10.472.130">
    <property type="match status" value="1"/>
</dbReference>
<dbReference type="InterPro" id="IPR041466">
    <property type="entry name" value="Dynein_AAA5_ext"/>
</dbReference>